<dbReference type="CDD" id="cd00048">
    <property type="entry name" value="DSRM_SF"/>
    <property type="match status" value="1"/>
</dbReference>
<dbReference type="InterPro" id="IPR014720">
    <property type="entry name" value="dsRBD_dom"/>
</dbReference>
<keyword evidence="5" id="KW-1185">Reference proteome</keyword>
<dbReference type="OrthoDB" id="5222339at2759"/>
<sequence length="437" mass="46914">MAITKGVFPDSSPEPDMEIKEPTSGAPSPISLASNSDKAAMPLGKILSIDELTKILEEEGAMDSLASLSLDSASATSKYGKKKCVSSSRIGKVAPVPLPKGKPVAVNVARLNGLCQLRGLHPVYEIEEMMPEQFVAVLRVGERVFMSEKPVGSKKEAKERVAEMAVKLIEAGGEGLVGEKKRVVVHRELGVAEIIQEKVEEERWADSLFAFINQRTKQKPIYTEFRCGFQHFSCELAFTLDGVACAFGDRNTPLISKKAAKNQAAKEAVLWLREKGLMPAPLMGNPNGGVKHGSLEAAASTGAAMNLETGVKAKALPTGDENNTSQGPNNADPPTFSSRLASLCTRLGLASPQYRLEPCPSFPGMIELCTAWFMQTPLLIKGSRVEGPFGEVRMVFGKKAAKEKCAEAVLEVLVGLVGEMVEGNREVKGQEDIEMGG</sequence>
<dbReference type="AlphaFoldDB" id="A0A6G1GXA2"/>
<dbReference type="PROSITE" id="PS50137">
    <property type="entry name" value="DS_RBD"/>
    <property type="match status" value="1"/>
</dbReference>
<evidence type="ECO:0000259" key="3">
    <source>
        <dbReference type="PROSITE" id="PS50137"/>
    </source>
</evidence>
<evidence type="ECO:0000313" key="5">
    <source>
        <dbReference type="Proteomes" id="UP000800041"/>
    </source>
</evidence>
<protein>
    <recommendedName>
        <fullName evidence="3">DRBM domain-containing protein</fullName>
    </recommendedName>
</protein>
<feature type="compositionally biased region" description="Polar residues" evidence="2">
    <location>
        <begin position="320"/>
        <end position="329"/>
    </location>
</feature>
<evidence type="ECO:0000256" key="1">
    <source>
        <dbReference type="PROSITE-ProRule" id="PRU00266"/>
    </source>
</evidence>
<dbReference type="Gene3D" id="3.30.160.20">
    <property type="match status" value="2"/>
</dbReference>
<dbReference type="Pfam" id="PF00035">
    <property type="entry name" value="dsrm"/>
    <property type="match status" value="1"/>
</dbReference>
<feature type="domain" description="DRBM" evidence="3">
    <location>
        <begin position="106"/>
        <end position="171"/>
    </location>
</feature>
<evidence type="ECO:0000256" key="2">
    <source>
        <dbReference type="SAM" id="MobiDB-lite"/>
    </source>
</evidence>
<reference evidence="4" key="1">
    <citation type="journal article" date="2020" name="Stud. Mycol.">
        <title>101 Dothideomycetes genomes: a test case for predicting lifestyles and emergence of pathogens.</title>
        <authorList>
            <person name="Haridas S."/>
            <person name="Albert R."/>
            <person name="Binder M."/>
            <person name="Bloem J."/>
            <person name="Labutti K."/>
            <person name="Salamov A."/>
            <person name="Andreopoulos B."/>
            <person name="Baker S."/>
            <person name="Barry K."/>
            <person name="Bills G."/>
            <person name="Bluhm B."/>
            <person name="Cannon C."/>
            <person name="Castanera R."/>
            <person name="Culley D."/>
            <person name="Daum C."/>
            <person name="Ezra D."/>
            <person name="Gonzalez J."/>
            <person name="Henrissat B."/>
            <person name="Kuo A."/>
            <person name="Liang C."/>
            <person name="Lipzen A."/>
            <person name="Lutzoni F."/>
            <person name="Magnuson J."/>
            <person name="Mondo S."/>
            <person name="Nolan M."/>
            <person name="Ohm R."/>
            <person name="Pangilinan J."/>
            <person name="Park H.-J."/>
            <person name="Ramirez L."/>
            <person name="Alfaro M."/>
            <person name="Sun H."/>
            <person name="Tritt A."/>
            <person name="Yoshinaga Y."/>
            <person name="Zwiers L.-H."/>
            <person name="Turgeon B."/>
            <person name="Goodwin S."/>
            <person name="Spatafora J."/>
            <person name="Crous P."/>
            <person name="Grigoriev I."/>
        </authorList>
    </citation>
    <scope>NUCLEOTIDE SEQUENCE</scope>
    <source>
        <strain evidence="4">CBS 113979</strain>
    </source>
</reference>
<evidence type="ECO:0000313" key="4">
    <source>
        <dbReference type="EMBL" id="KAF1985583.1"/>
    </source>
</evidence>
<dbReference type="Proteomes" id="UP000800041">
    <property type="component" value="Unassembled WGS sequence"/>
</dbReference>
<proteinExistence type="predicted"/>
<gene>
    <name evidence="4" type="ORF">K402DRAFT_104549</name>
</gene>
<dbReference type="GO" id="GO:0003723">
    <property type="term" value="F:RNA binding"/>
    <property type="evidence" value="ECO:0007669"/>
    <property type="project" value="UniProtKB-UniRule"/>
</dbReference>
<accession>A0A6G1GXA2</accession>
<keyword evidence="1" id="KW-0694">RNA-binding</keyword>
<dbReference type="SUPFAM" id="SSF54768">
    <property type="entry name" value="dsRNA-binding domain-like"/>
    <property type="match status" value="1"/>
</dbReference>
<feature type="region of interest" description="Disordered" evidence="2">
    <location>
        <begin position="1"/>
        <end position="36"/>
    </location>
</feature>
<dbReference type="EMBL" id="ML977161">
    <property type="protein sequence ID" value="KAF1985583.1"/>
    <property type="molecule type" value="Genomic_DNA"/>
</dbReference>
<name>A0A6G1GXA2_9PEZI</name>
<organism evidence="4 5">
    <name type="scientific">Aulographum hederae CBS 113979</name>
    <dbReference type="NCBI Taxonomy" id="1176131"/>
    <lineage>
        <taxon>Eukaryota</taxon>
        <taxon>Fungi</taxon>
        <taxon>Dikarya</taxon>
        <taxon>Ascomycota</taxon>
        <taxon>Pezizomycotina</taxon>
        <taxon>Dothideomycetes</taxon>
        <taxon>Pleosporomycetidae</taxon>
        <taxon>Aulographales</taxon>
        <taxon>Aulographaceae</taxon>
    </lineage>
</organism>
<feature type="region of interest" description="Disordered" evidence="2">
    <location>
        <begin position="315"/>
        <end position="334"/>
    </location>
</feature>